<proteinExistence type="predicted"/>
<feature type="transmembrane region" description="Helical" evidence="1">
    <location>
        <begin position="36"/>
        <end position="55"/>
    </location>
</feature>
<feature type="transmembrane region" description="Helical" evidence="1">
    <location>
        <begin position="6"/>
        <end position="24"/>
    </location>
</feature>
<evidence type="ECO:0000313" key="2">
    <source>
        <dbReference type="EMBL" id="WZN44629.1"/>
    </source>
</evidence>
<organism evidence="2 3">
    <name type="scientific">Chitinophaga caseinilytica</name>
    <dbReference type="NCBI Taxonomy" id="2267521"/>
    <lineage>
        <taxon>Bacteria</taxon>
        <taxon>Pseudomonadati</taxon>
        <taxon>Bacteroidota</taxon>
        <taxon>Chitinophagia</taxon>
        <taxon>Chitinophagales</taxon>
        <taxon>Chitinophagaceae</taxon>
        <taxon>Chitinophaga</taxon>
    </lineage>
</organism>
<keyword evidence="3" id="KW-1185">Reference proteome</keyword>
<sequence>MLTGAKLVGLILLLAGLGLWFITFRKVRKDPKNTKVRWLFTASFALEIAGIVLLTEGCGSRVFSE</sequence>
<evidence type="ECO:0000256" key="1">
    <source>
        <dbReference type="SAM" id="Phobius"/>
    </source>
</evidence>
<reference evidence="2 3" key="1">
    <citation type="submission" date="2024-03" db="EMBL/GenBank/DDBJ databases">
        <title>Chitinophaga caseinilytica sp. nov., a casein hydrolysing bacterium isolated from forest soil.</title>
        <authorList>
            <person name="Lee D.S."/>
            <person name="Han D.M."/>
            <person name="Baek J.H."/>
            <person name="Choi D.G."/>
            <person name="Jeon J.H."/>
            <person name="Jeon C.O."/>
        </authorList>
    </citation>
    <scope>NUCLEOTIDE SEQUENCE [LARGE SCALE GENOMIC DNA]</scope>
    <source>
        <strain evidence="2 3">KACC 19118</strain>
    </source>
</reference>
<dbReference type="RefSeq" id="WP_341839408.1">
    <property type="nucleotide sequence ID" value="NZ_CP149792.1"/>
</dbReference>
<evidence type="ECO:0000313" key="3">
    <source>
        <dbReference type="Proteomes" id="UP001449657"/>
    </source>
</evidence>
<protein>
    <submittedName>
        <fullName evidence="2">Uncharacterized protein</fullName>
    </submittedName>
</protein>
<keyword evidence="1" id="KW-1133">Transmembrane helix</keyword>
<accession>A0ABZ2Z257</accession>
<keyword evidence="1" id="KW-0812">Transmembrane</keyword>
<name>A0ABZ2Z257_9BACT</name>
<dbReference type="Proteomes" id="UP001449657">
    <property type="component" value="Chromosome"/>
</dbReference>
<keyword evidence="1" id="KW-0472">Membrane</keyword>
<dbReference type="EMBL" id="CP150096">
    <property type="protein sequence ID" value="WZN44629.1"/>
    <property type="molecule type" value="Genomic_DNA"/>
</dbReference>
<gene>
    <name evidence="2" type="ORF">WJU22_17170</name>
</gene>